<dbReference type="Proteomes" id="UP000182793">
    <property type="component" value="Unassembled WGS sequence"/>
</dbReference>
<dbReference type="EMBL" id="FOTG01000003">
    <property type="protein sequence ID" value="SFL14585.1"/>
    <property type="molecule type" value="Genomic_DNA"/>
</dbReference>
<comment type="subcellular location">
    <subcellularLocation>
        <location evidence="1">Cell membrane</location>
        <topology evidence="1">Multi-pass membrane protein</topology>
    </subcellularLocation>
</comment>
<name>A0A091BSR2_STREI</name>
<dbReference type="PANTHER" id="PTHR43738:SF1">
    <property type="entry name" value="HEMIN TRANSPORT SYSTEM PERMEASE PROTEIN HRTB-RELATED"/>
    <property type="match status" value="1"/>
</dbReference>
<evidence type="ECO:0000313" key="15">
    <source>
        <dbReference type="EMBL" id="SFL14585.1"/>
    </source>
</evidence>
<dbReference type="EMBL" id="AUZH01000026">
    <property type="protein sequence ID" value="KFN87475.1"/>
    <property type="molecule type" value="Genomic_DNA"/>
</dbReference>
<evidence type="ECO:0000256" key="1">
    <source>
        <dbReference type="ARBA" id="ARBA00004651"/>
    </source>
</evidence>
<keyword evidence="7 11" id="KW-0812">Transmembrane</keyword>
<keyword evidence="6" id="KW-1003">Cell membrane</keyword>
<evidence type="ECO:0000313" key="14">
    <source>
        <dbReference type="EMBL" id="KFN87475.1"/>
    </source>
</evidence>
<dbReference type="Pfam" id="PF12704">
    <property type="entry name" value="MacB_PCD"/>
    <property type="match status" value="1"/>
</dbReference>
<evidence type="ECO:0000256" key="3">
    <source>
        <dbReference type="ARBA" id="ARBA00011131"/>
    </source>
</evidence>
<evidence type="ECO:0000256" key="10">
    <source>
        <dbReference type="ARBA" id="ARBA00024973"/>
    </source>
</evidence>
<feature type="transmembrane region" description="Helical" evidence="11">
    <location>
        <begin position="232"/>
        <end position="254"/>
    </location>
</feature>
<protein>
    <recommendedName>
        <fullName evidence="4">Putative hemin transport system permease protein HrtB</fullName>
    </recommendedName>
</protein>
<evidence type="ECO:0000256" key="8">
    <source>
        <dbReference type="ARBA" id="ARBA00022989"/>
    </source>
</evidence>
<evidence type="ECO:0000256" key="4">
    <source>
        <dbReference type="ARBA" id="ARBA00016962"/>
    </source>
</evidence>
<evidence type="ECO:0000256" key="6">
    <source>
        <dbReference type="ARBA" id="ARBA00022475"/>
    </source>
</evidence>
<feature type="domain" description="MacB-like periplasmic core" evidence="13">
    <location>
        <begin position="17"/>
        <end position="185"/>
    </location>
</feature>
<sequence length="350" mass="37872">MFLAWNEMKHSKLRYGLVVGVIFLIAYLVFFLTGLANGLAQTNRSAVDSWKADHIILSEQANKNLRLSRFSTALADEVKADQTAELTQASATIKANDTSKVNVNLFAIKSDEFLRPKLSDGKIFSKTGQVVADSSLKKAYQLEIGDEITLGDSDKKLTITGFTDKASFNVQPVLYLSKDTLISILGDNSQAATISALVVRGKVKQVPKGLESMTTASFIENLPGYKAQNLTFSFMIGFLIVIAAIVIGIFIYILTLQKKEIFGVLKAQGISNGYLSRMVFAQTFILALLAVGLGLLVTMASALVLPTSVPFQINPIFFVGISVLMVLIAVFGALFSVVSIVKVDPLKAIG</sequence>
<evidence type="ECO:0000256" key="9">
    <source>
        <dbReference type="ARBA" id="ARBA00023136"/>
    </source>
</evidence>
<feature type="domain" description="ABC3 transporter permease C-terminal" evidence="12">
    <location>
        <begin position="234"/>
        <end position="345"/>
    </location>
</feature>
<feature type="transmembrane region" description="Helical" evidence="11">
    <location>
        <begin position="275"/>
        <end position="304"/>
    </location>
</feature>
<evidence type="ECO:0000256" key="5">
    <source>
        <dbReference type="ARBA" id="ARBA00022448"/>
    </source>
</evidence>
<evidence type="ECO:0000256" key="7">
    <source>
        <dbReference type="ARBA" id="ARBA00022692"/>
    </source>
</evidence>
<reference evidence="14 16" key="1">
    <citation type="journal article" date="2014" name="Genome Announc.">
        <title>Draft Genome Sequences of Streptococcus bovis Strains ATCC 33317 and JB1.</title>
        <authorList>
            <person name="Benahmed F.H."/>
            <person name="Gopinath G.R."/>
            <person name="Harbottle H."/>
            <person name="Cotta M.A."/>
            <person name="Luo Y."/>
            <person name="Henderson C."/>
            <person name="Teri P."/>
            <person name="Soppet D."/>
            <person name="Rasmussen M."/>
            <person name="Whitehead T.R."/>
            <person name="Davidson M."/>
        </authorList>
    </citation>
    <scope>NUCLEOTIDE SEQUENCE [LARGE SCALE GENOMIC DNA]</scope>
    <source>
        <strain evidence="14 16">JB1</strain>
    </source>
</reference>
<feature type="transmembrane region" description="Helical" evidence="11">
    <location>
        <begin position="15"/>
        <end position="36"/>
    </location>
</feature>
<evidence type="ECO:0000256" key="11">
    <source>
        <dbReference type="SAM" id="Phobius"/>
    </source>
</evidence>
<proteinExistence type="inferred from homology"/>
<feature type="transmembrane region" description="Helical" evidence="11">
    <location>
        <begin position="316"/>
        <end position="341"/>
    </location>
</feature>
<dbReference type="Proteomes" id="UP000029382">
    <property type="component" value="Unassembled WGS sequence"/>
</dbReference>
<accession>A0A091BSR2</accession>
<dbReference type="PANTHER" id="PTHR43738">
    <property type="entry name" value="ABC TRANSPORTER, MEMBRANE PROTEIN"/>
    <property type="match status" value="1"/>
</dbReference>
<comment type="similarity">
    <text evidence="2">Belongs to the ABC-4 integral membrane protein family. HrtB subfamily.</text>
</comment>
<evidence type="ECO:0000259" key="13">
    <source>
        <dbReference type="Pfam" id="PF12704"/>
    </source>
</evidence>
<dbReference type="Pfam" id="PF02687">
    <property type="entry name" value="FtsX"/>
    <property type="match status" value="1"/>
</dbReference>
<keyword evidence="5" id="KW-0813">Transport</keyword>
<evidence type="ECO:0000313" key="17">
    <source>
        <dbReference type="Proteomes" id="UP000182793"/>
    </source>
</evidence>
<keyword evidence="17" id="KW-1185">Reference proteome</keyword>
<dbReference type="AlphaFoldDB" id="A0A091BSR2"/>
<organism evidence="14 16">
    <name type="scientific">Streptococcus equinus JB1</name>
    <dbReference type="NCBI Taxonomy" id="1294274"/>
    <lineage>
        <taxon>Bacteria</taxon>
        <taxon>Bacillati</taxon>
        <taxon>Bacillota</taxon>
        <taxon>Bacilli</taxon>
        <taxon>Lactobacillales</taxon>
        <taxon>Streptococcaceae</taxon>
        <taxon>Streptococcus</taxon>
    </lineage>
</organism>
<evidence type="ECO:0000259" key="12">
    <source>
        <dbReference type="Pfam" id="PF02687"/>
    </source>
</evidence>
<comment type="subunit">
    <text evidence="3">The complex is composed of two ATP-binding proteins (HrtA), two transmembrane proteins (HrtB) and a solute-binding protein.</text>
</comment>
<evidence type="ECO:0000256" key="2">
    <source>
        <dbReference type="ARBA" id="ARBA00008697"/>
    </source>
</evidence>
<comment type="function">
    <text evidence="10">Part of the ABC transporter complex hrt involved in hemin import. Responsible for the translocation of the substrate across the membrane.</text>
</comment>
<gene>
    <name evidence="14" type="ORF">H702_07620</name>
    <name evidence="15" type="ORF">SAMN02910290_00603</name>
</gene>
<dbReference type="InterPro" id="IPR051125">
    <property type="entry name" value="ABC-4/HrtB_transporter"/>
</dbReference>
<evidence type="ECO:0000313" key="16">
    <source>
        <dbReference type="Proteomes" id="UP000029382"/>
    </source>
</evidence>
<keyword evidence="8 11" id="KW-1133">Transmembrane helix</keyword>
<comment type="caution">
    <text evidence="14">The sequence shown here is derived from an EMBL/GenBank/DDBJ whole genome shotgun (WGS) entry which is preliminary data.</text>
</comment>
<dbReference type="InterPro" id="IPR025857">
    <property type="entry name" value="MacB_PCD"/>
</dbReference>
<keyword evidence="9 11" id="KW-0472">Membrane</keyword>
<dbReference type="InterPro" id="IPR003838">
    <property type="entry name" value="ABC3_permease_C"/>
</dbReference>
<dbReference type="GO" id="GO:0005886">
    <property type="term" value="C:plasma membrane"/>
    <property type="evidence" value="ECO:0007669"/>
    <property type="project" value="UniProtKB-SubCell"/>
</dbReference>
<reference evidence="15 17" key="2">
    <citation type="submission" date="2016-10" db="EMBL/GenBank/DDBJ databases">
        <authorList>
            <person name="Varghese N."/>
            <person name="Submissions S."/>
        </authorList>
    </citation>
    <scope>NUCLEOTIDE SEQUENCE [LARGE SCALE GENOMIC DNA]</scope>
    <source>
        <strain evidence="15 17">JB1</strain>
    </source>
</reference>
<dbReference type="RefSeq" id="WP_039697094.1">
    <property type="nucleotide sequence ID" value="NZ_AUZH01000026.1"/>
</dbReference>